<evidence type="ECO:0000259" key="2">
    <source>
        <dbReference type="Pfam" id="PF05065"/>
    </source>
</evidence>
<protein>
    <submittedName>
        <fullName evidence="3">HK97 family phage major capsid protein</fullName>
    </submittedName>
</protein>
<accession>A0A2W7QC91</accession>
<dbReference type="SUPFAM" id="SSF56563">
    <property type="entry name" value="Major capsid protein gp5"/>
    <property type="match status" value="1"/>
</dbReference>
<comment type="caution">
    <text evidence="3">The sequence shown here is derived from an EMBL/GenBank/DDBJ whole genome shotgun (WGS) entry which is preliminary data.</text>
</comment>
<keyword evidence="4" id="KW-1185">Reference proteome</keyword>
<dbReference type="NCBIfam" id="TIGR01554">
    <property type="entry name" value="major_cap_HK97"/>
    <property type="match status" value="1"/>
</dbReference>
<feature type="domain" description="Phage capsid-like C-terminal" evidence="2">
    <location>
        <begin position="121"/>
        <end position="406"/>
    </location>
</feature>
<evidence type="ECO:0000256" key="1">
    <source>
        <dbReference type="ARBA" id="ARBA00004328"/>
    </source>
</evidence>
<dbReference type="Gene3D" id="3.30.2400.10">
    <property type="entry name" value="Major capsid protein gp5"/>
    <property type="match status" value="1"/>
</dbReference>
<dbReference type="STRING" id="121821.GCA_001870675_01888"/>
<organism evidence="3 4">
    <name type="scientific">Roseinatronobacter thiooxidans</name>
    <dbReference type="NCBI Taxonomy" id="121821"/>
    <lineage>
        <taxon>Bacteria</taxon>
        <taxon>Pseudomonadati</taxon>
        <taxon>Pseudomonadota</taxon>
        <taxon>Alphaproteobacteria</taxon>
        <taxon>Rhodobacterales</taxon>
        <taxon>Paracoccaceae</taxon>
        <taxon>Roseinatronobacter</taxon>
    </lineage>
</organism>
<reference evidence="3 4" key="1">
    <citation type="submission" date="2018-06" db="EMBL/GenBank/DDBJ databases">
        <title>Genomic Encyclopedia of Archaeal and Bacterial Type Strains, Phase II (KMG-II): from individual species to whole genera.</title>
        <authorList>
            <person name="Goeker M."/>
        </authorList>
    </citation>
    <scope>NUCLEOTIDE SEQUENCE [LARGE SCALE GENOMIC DNA]</scope>
    <source>
        <strain evidence="3 4">DSM 13087</strain>
    </source>
</reference>
<evidence type="ECO:0000313" key="3">
    <source>
        <dbReference type="EMBL" id="PZX46224.1"/>
    </source>
</evidence>
<dbReference type="Gene3D" id="3.30.2320.10">
    <property type="entry name" value="hypothetical protein PF0899 domain"/>
    <property type="match status" value="1"/>
</dbReference>
<dbReference type="InterPro" id="IPR024455">
    <property type="entry name" value="Phage_capsid"/>
</dbReference>
<dbReference type="EMBL" id="QKZQ01000004">
    <property type="protein sequence ID" value="PZX46224.1"/>
    <property type="molecule type" value="Genomic_DNA"/>
</dbReference>
<dbReference type="Proteomes" id="UP000249364">
    <property type="component" value="Unassembled WGS sequence"/>
</dbReference>
<gene>
    <name evidence="3" type="ORF">LY56_01196</name>
</gene>
<comment type="subcellular location">
    <subcellularLocation>
        <location evidence="1">Virion</location>
    </subcellularLocation>
</comment>
<dbReference type="InterPro" id="IPR054612">
    <property type="entry name" value="Phage_capsid-like_C"/>
</dbReference>
<evidence type="ECO:0000313" key="4">
    <source>
        <dbReference type="Proteomes" id="UP000249364"/>
    </source>
</evidence>
<dbReference type="AlphaFoldDB" id="A0A2W7QC91"/>
<dbReference type="Pfam" id="PF05065">
    <property type="entry name" value="Phage_capsid"/>
    <property type="match status" value="1"/>
</dbReference>
<proteinExistence type="predicted"/>
<sequence length="409" mass="43748">MTRPAPVAAGQSGAAAPMAPDLAPVLAPEIELKAAMHGFSQEFDAFQAEITQKFSQHEERLTMLDRKTALSTTRPTLSRAEAGATLHHKAFDAYLRSGDDSPLRGLELEAKGLNTQMAAEGGYLVDPETASVIRGVLHATASIRAIASVVTVEATSFDVLVDHTDVSSGWATEQGSVAPSDSPTIDRIPIRLHELAAMPKASQRLLDDSAFDVEGWLANRIASKFARAEAAAFIHGDGLDKPRGFLTHDLIEDELWEWGHLGYIATGAQGDFASANASDAIVDLVYALGATYRANAVFVMNSKTAGAVRKMKDADGRFLWSDGLAAGEPARLMGYPVLVAEDMPDIAPDSTAIAFGDFASGYTIAERPDMRVLRDPFSAKPHVLFYATKRVGGDVSDFKAIKLLKFGTS</sequence>
<name>A0A2W7QC91_9RHOB</name>